<dbReference type="WBParaSite" id="Minc3s11145g44653">
    <property type="protein sequence ID" value="Minc3s11145g44653"/>
    <property type="gene ID" value="Minc3s11145g44653"/>
</dbReference>
<keyword evidence="7" id="KW-0407">Ion channel</keyword>
<dbReference type="SUPFAM" id="SSF81324">
    <property type="entry name" value="Voltage-gated potassium channels"/>
    <property type="match status" value="1"/>
</dbReference>
<evidence type="ECO:0000256" key="1">
    <source>
        <dbReference type="ARBA" id="ARBA00004141"/>
    </source>
</evidence>
<dbReference type="PANTHER" id="PTHR11003:SF90">
    <property type="entry name" value="POTASSIUM CHANNEL DOMAIN-CONTAINING PROTEIN"/>
    <property type="match status" value="1"/>
</dbReference>
<evidence type="ECO:0000256" key="8">
    <source>
        <dbReference type="SAM" id="Phobius"/>
    </source>
</evidence>
<keyword evidence="5" id="KW-0406">Ion transport</keyword>
<dbReference type="Pfam" id="PF07885">
    <property type="entry name" value="Ion_trans_2"/>
    <property type="match status" value="1"/>
</dbReference>
<dbReference type="GO" id="GO:0022841">
    <property type="term" value="F:potassium ion leak channel activity"/>
    <property type="evidence" value="ECO:0007669"/>
    <property type="project" value="TreeGrafter"/>
</dbReference>
<evidence type="ECO:0000256" key="7">
    <source>
        <dbReference type="ARBA" id="ARBA00023303"/>
    </source>
</evidence>
<feature type="transmembrane region" description="Helical" evidence="8">
    <location>
        <begin position="74"/>
        <end position="101"/>
    </location>
</feature>
<dbReference type="GO" id="GO:0005886">
    <property type="term" value="C:plasma membrane"/>
    <property type="evidence" value="ECO:0007669"/>
    <property type="project" value="TreeGrafter"/>
</dbReference>
<dbReference type="InterPro" id="IPR003280">
    <property type="entry name" value="2pore_dom_K_chnl"/>
</dbReference>
<dbReference type="GO" id="GO:0030322">
    <property type="term" value="P:stabilization of membrane potential"/>
    <property type="evidence" value="ECO:0007669"/>
    <property type="project" value="TreeGrafter"/>
</dbReference>
<accession>A0A914NVB2</accession>
<dbReference type="Gene3D" id="1.10.287.70">
    <property type="match status" value="1"/>
</dbReference>
<sequence>MGKINQNLLRFVENQIFSESEFLYFQIKNIKSKFCIFLEIFKKFLGIFFTSTLLTTIGYGNLVPVTSLGRMFCIFYALFGVPLILITVTDIGKVFPLTLFFQKI</sequence>
<keyword evidence="10" id="KW-1185">Reference proteome</keyword>
<proteinExistence type="predicted"/>
<dbReference type="InterPro" id="IPR013099">
    <property type="entry name" value="K_chnl_dom"/>
</dbReference>
<keyword evidence="3 8" id="KW-0812">Transmembrane</keyword>
<evidence type="ECO:0000256" key="4">
    <source>
        <dbReference type="ARBA" id="ARBA00022989"/>
    </source>
</evidence>
<feature type="transmembrane region" description="Helical" evidence="8">
    <location>
        <begin position="44"/>
        <end position="62"/>
    </location>
</feature>
<organism evidence="10 11">
    <name type="scientific">Meloidogyne incognita</name>
    <name type="common">Southern root-knot nematode worm</name>
    <name type="synonym">Oxyuris incognita</name>
    <dbReference type="NCBI Taxonomy" id="6306"/>
    <lineage>
        <taxon>Eukaryota</taxon>
        <taxon>Metazoa</taxon>
        <taxon>Ecdysozoa</taxon>
        <taxon>Nematoda</taxon>
        <taxon>Chromadorea</taxon>
        <taxon>Rhabditida</taxon>
        <taxon>Tylenchina</taxon>
        <taxon>Tylenchomorpha</taxon>
        <taxon>Tylenchoidea</taxon>
        <taxon>Meloidogynidae</taxon>
        <taxon>Meloidogyninae</taxon>
        <taxon>Meloidogyne</taxon>
        <taxon>Meloidogyne incognita group</taxon>
    </lineage>
</organism>
<keyword evidence="6 8" id="KW-0472">Membrane</keyword>
<evidence type="ECO:0000256" key="6">
    <source>
        <dbReference type="ARBA" id="ARBA00023136"/>
    </source>
</evidence>
<dbReference type="PANTHER" id="PTHR11003">
    <property type="entry name" value="POTASSIUM CHANNEL, SUBFAMILY K"/>
    <property type="match status" value="1"/>
</dbReference>
<dbReference type="Proteomes" id="UP000887563">
    <property type="component" value="Unplaced"/>
</dbReference>
<dbReference type="GO" id="GO:0015271">
    <property type="term" value="F:outward rectifier potassium channel activity"/>
    <property type="evidence" value="ECO:0007669"/>
    <property type="project" value="TreeGrafter"/>
</dbReference>
<keyword evidence="2" id="KW-0813">Transport</keyword>
<comment type="subcellular location">
    <subcellularLocation>
        <location evidence="1">Membrane</location>
        <topology evidence="1">Multi-pass membrane protein</topology>
    </subcellularLocation>
</comment>
<keyword evidence="4 8" id="KW-1133">Transmembrane helix</keyword>
<evidence type="ECO:0000256" key="2">
    <source>
        <dbReference type="ARBA" id="ARBA00022448"/>
    </source>
</evidence>
<evidence type="ECO:0000313" key="10">
    <source>
        <dbReference type="Proteomes" id="UP000887563"/>
    </source>
</evidence>
<dbReference type="AlphaFoldDB" id="A0A914NVB2"/>
<reference evidence="11" key="1">
    <citation type="submission" date="2022-11" db="UniProtKB">
        <authorList>
            <consortium name="WormBaseParasite"/>
        </authorList>
    </citation>
    <scope>IDENTIFICATION</scope>
</reference>
<feature type="domain" description="Potassium channel" evidence="9">
    <location>
        <begin position="36"/>
        <end position="95"/>
    </location>
</feature>
<protein>
    <submittedName>
        <fullName evidence="11">Potassium channel domain-containing protein</fullName>
    </submittedName>
</protein>
<evidence type="ECO:0000256" key="3">
    <source>
        <dbReference type="ARBA" id="ARBA00022692"/>
    </source>
</evidence>
<evidence type="ECO:0000256" key="5">
    <source>
        <dbReference type="ARBA" id="ARBA00023065"/>
    </source>
</evidence>
<evidence type="ECO:0000313" key="11">
    <source>
        <dbReference type="WBParaSite" id="Minc3s11145g44653"/>
    </source>
</evidence>
<evidence type="ECO:0000259" key="9">
    <source>
        <dbReference type="Pfam" id="PF07885"/>
    </source>
</evidence>
<name>A0A914NVB2_MELIC</name>